<dbReference type="VEuPathDB" id="FungiDB:I7I52_08579"/>
<protein>
    <submittedName>
        <fullName evidence="2">Uncharacterized protein</fullName>
    </submittedName>
</protein>
<feature type="compositionally biased region" description="Polar residues" evidence="1">
    <location>
        <begin position="12"/>
        <end position="28"/>
    </location>
</feature>
<organism evidence="2 3">
    <name type="scientific">Ajellomyces capsulatus</name>
    <name type="common">Darling's disease fungus</name>
    <name type="synonym">Histoplasma capsulatum</name>
    <dbReference type="NCBI Taxonomy" id="5037"/>
    <lineage>
        <taxon>Eukaryota</taxon>
        <taxon>Fungi</taxon>
        <taxon>Dikarya</taxon>
        <taxon>Ascomycota</taxon>
        <taxon>Pezizomycotina</taxon>
        <taxon>Eurotiomycetes</taxon>
        <taxon>Eurotiomycetidae</taxon>
        <taxon>Onygenales</taxon>
        <taxon>Ajellomycetaceae</taxon>
        <taxon>Histoplasma</taxon>
    </lineage>
</organism>
<feature type="compositionally biased region" description="Basic and acidic residues" evidence="1">
    <location>
        <begin position="1"/>
        <end position="10"/>
    </location>
</feature>
<evidence type="ECO:0000313" key="3">
    <source>
        <dbReference type="Proteomes" id="UP000670092"/>
    </source>
</evidence>
<sequence length="79" mass="8749">MPEPLDERRQSTRSVRSAHSSPVESLTTHSASFDHAIVRICSSWKYSVNRDKTDSAANLLRVAHVNGSGHRQVHSIDAP</sequence>
<reference evidence="2 3" key="1">
    <citation type="submission" date="2021-01" db="EMBL/GenBank/DDBJ databases">
        <title>Chromosome-level genome assembly of a human fungal pathogen reveals clustering of transcriptionally co-regulated genes.</title>
        <authorList>
            <person name="Voorhies M."/>
            <person name="Cohen S."/>
            <person name="Shea T.P."/>
            <person name="Petrus S."/>
            <person name="Munoz J.F."/>
            <person name="Poplawski S."/>
            <person name="Goldman W.E."/>
            <person name="Michael T."/>
            <person name="Cuomo C.A."/>
            <person name="Sil A."/>
            <person name="Beyhan S."/>
        </authorList>
    </citation>
    <scope>NUCLEOTIDE SEQUENCE [LARGE SCALE GENOMIC DNA]</scope>
    <source>
        <strain evidence="2 3">G184AR</strain>
    </source>
</reference>
<evidence type="ECO:0000313" key="2">
    <source>
        <dbReference type="EMBL" id="KAG5291297.1"/>
    </source>
</evidence>
<comment type="caution">
    <text evidence="2">The sequence shown here is derived from an EMBL/GenBank/DDBJ whole genome shotgun (WGS) entry which is preliminary data.</text>
</comment>
<accession>A0A8H7YK56</accession>
<name>A0A8H7YK56_AJECA</name>
<dbReference type="EMBL" id="JAEVHI010000005">
    <property type="protein sequence ID" value="KAG5291297.1"/>
    <property type="molecule type" value="Genomic_DNA"/>
</dbReference>
<dbReference type="AlphaFoldDB" id="A0A8H7YK56"/>
<gene>
    <name evidence="2" type="ORF">I7I52_08579</name>
</gene>
<feature type="region of interest" description="Disordered" evidence="1">
    <location>
        <begin position="1"/>
        <end position="28"/>
    </location>
</feature>
<dbReference type="Proteomes" id="UP000670092">
    <property type="component" value="Unassembled WGS sequence"/>
</dbReference>
<proteinExistence type="predicted"/>
<evidence type="ECO:0000256" key="1">
    <source>
        <dbReference type="SAM" id="MobiDB-lite"/>
    </source>
</evidence>